<dbReference type="PANTHER" id="PTHR10584:SF166">
    <property type="entry name" value="RIBOKINASE"/>
    <property type="match status" value="1"/>
</dbReference>
<evidence type="ECO:0000259" key="3">
    <source>
        <dbReference type="Pfam" id="PF00294"/>
    </source>
</evidence>
<protein>
    <recommendedName>
        <fullName evidence="3">Carbohydrate kinase PfkB domain-containing protein</fullName>
    </recommendedName>
</protein>
<dbReference type="GO" id="GO:0016301">
    <property type="term" value="F:kinase activity"/>
    <property type="evidence" value="ECO:0007669"/>
    <property type="project" value="UniProtKB-KW"/>
</dbReference>
<reference evidence="5" key="1">
    <citation type="journal article" date="2023" name="Commun. Biol.">
        <title>Genome analysis of Parmales, the sister group of diatoms, reveals the evolutionary specialization of diatoms from phago-mixotrophs to photoautotrophs.</title>
        <authorList>
            <person name="Ban H."/>
            <person name="Sato S."/>
            <person name="Yoshikawa S."/>
            <person name="Yamada K."/>
            <person name="Nakamura Y."/>
            <person name="Ichinomiya M."/>
            <person name="Sato N."/>
            <person name="Blanc-Mathieu R."/>
            <person name="Endo H."/>
            <person name="Kuwata A."/>
            <person name="Ogata H."/>
        </authorList>
    </citation>
    <scope>NUCLEOTIDE SEQUENCE [LARGE SCALE GENOMIC DNA]</scope>
    <source>
        <strain evidence="5">NIES 3700</strain>
    </source>
</reference>
<dbReference type="InterPro" id="IPR029056">
    <property type="entry name" value="Ribokinase-like"/>
</dbReference>
<keyword evidence="5" id="KW-1185">Reference proteome</keyword>
<feature type="domain" description="Carbohydrate kinase PfkB" evidence="3">
    <location>
        <begin position="98"/>
        <end position="291"/>
    </location>
</feature>
<dbReference type="PANTHER" id="PTHR10584">
    <property type="entry name" value="SUGAR KINASE"/>
    <property type="match status" value="1"/>
</dbReference>
<dbReference type="SUPFAM" id="SSF53613">
    <property type="entry name" value="Ribokinase-like"/>
    <property type="match status" value="1"/>
</dbReference>
<dbReference type="Gene3D" id="3.40.1190.20">
    <property type="match status" value="1"/>
</dbReference>
<name>A0A9W7FSP9_9STRA</name>
<dbReference type="Pfam" id="PF00294">
    <property type="entry name" value="PfkB"/>
    <property type="match status" value="1"/>
</dbReference>
<evidence type="ECO:0000256" key="2">
    <source>
        <dbReference type="ARBA" id="ARBA00022777"/>
    </source>
</evidence>
<dbReference type="OrthoDB" id="204058at2759"/>
<evidence type="ECO:0000313" key="4">
    <source>
        <dbReference type="EMBL" id="GMI18354.1"/>
    </source>
</evidence>
<dbReference type="InterPro" id="IPR002173">
    <property type="entry name" value="Carboh/pur_kinase_PfkB_CS"/>
</dbReference>
<evidence type="ECO:0000313" key="5">
    <source>
        <dbReference type="Proteomes" id="UP001165122"/>
    </source>
</evidence>
<gene>
    <name evidence="4" type="ORF">TrLO_g7898</name>
</gene>
<organism evidence="4 5">
    <name type="scientific">Triparma laevis f. longispina</name>
    <dbReference type="NCBI Taxonomy" id="1714387"/>
    <lineage>
        <taxon>Eukaryota</taxon>
        <taxon>Sar</taxon>
        <taxon>Stramenopiles</taxon>
        <taxon>Ochrophyta</taxon>
        <taxon>Bolidophyceae</taxon>
        <taxon>Parmales</taxon>
        <taxon>Triparmaceae</taxon>
        <taxon>Triparma</taxon>
    </lineage>
</organism>
<dbReference type="PROSITE" id="PS00584">
    <property type="entry name" value="PFKB_KINASES_2"/>
    <property type="match status" value="1"/>
</dbReference>
<accession>A0A9W7FSP9</accession>
<keyword evidence="1" id="KW-0808">Transferase</keyword>
<dbReference type="EMBL" id="BRXW01000331">
    <property type="protein sequence ID" value="GMI18354.1"/>
    <property type="molecule type" value="Genomic_DNA"/>
</dbReference>
<dbReference type="InterPro" id="IPR011611">
    <property type="entry name" value="PfkB_dom"/>
</dbReference>
<comment type="caution">
    <text evidence="4">The sequence shown here is derived from an EMBL/GenBank/DDBJ whole genome shotgun (WGS) entry which is preliminary data.</text>
</comment>
<keyword evidence="2" id="KW-0418">Kinase</keyword>
<sequence>MPMLHLTVIGDVFVDVTIQTPDLTPPPGSDTLIPPILTAPGGSGLNFLTHFLNSPTSISHVDFHTSFNETDDHGKVLQSHLSKYATLNVINDSNSGFKSEFLLSIESLSTGHCVVLTSSSTSERTFFTHRGLISNLNPPPISPPSSSSHLHLTGLMNMSTVLHSLRSPESSILKTFKSYYSTSSTSLVPQYSPNPEDYELINVLLPYTTYLICSENEAISIGGLEYVSFFSKTCDYTIITKGKNGAEVIKKNKGIILKATSGFIPSIIDSTGAGDAFSAGFLLKILENDDIDLEGLKEGLINGCGYGSSCCMNLGATEGLRLEGVRESVKVEVVGEVVEINKTKKTIHVVFDFDQTLTCCETSEYHFSSDNLDTCIKQVFGSKERMSMIVDMLKDLMEKGRT</sequence>
<evidence type="ECO:0000256" key="1">
    <source>
        <dbReference type="ARBA" id="ARBA00022679"/>
    </source>
</evidence>
<dbReference type="Proteomes" id="UP001165122">
    <property type="component" value="Unassembled WGS sequence"/>
</dbReference>
<dbReference type="AlphaFoldDB" id="A0A9W7FSP9"/>
<proteinExistence type="predicted"/>